<feature type="region of interest" description="Disordered" evidence="1">
    <location>
        <begin position="62"/>
        <end position="110"/>
    </location>
</feature>
<reference evidence="2 3" key="1">
    <citation type="journal article" date="2020" name="Microb. Genom.">
        <title>Genetic diversity of clinical and environmental Mucorales isolates obtained from an investigation of mucormycosis cases among solid organ transplant recipients.</title>
        <authorList>
            <person name="Nguyen M.H."/>
            <person name="Kaul D."/>
            <person name="Muto C."/>
            <person name="Cheng S.J."/>
            <person name="Richter R.A."/>
            <person name="Bruno V.M."/>
            <person name="Liu G."/>
            <person name="Beyhan S."/>
            <person name="Sundermann A.J."/>
            <person name="Mounaud S."/>
            <person name="Pasculle A.W."/>
            <person name="Nierman W.C."/>
            <person name="Driscoll E."/>
            <person name="Cumbie R."/>
            <person name="Clancy C.J."/>
            <person name="Dupont C.L."/>
        </authorList>
    </citation>
    <scope>NUCLEOTIDE SEQUENCE [LARGE SCALE GENOMIC DNA]</scope>
    <source>
        <strain evidence="2 3">GL24</strain>
    </source>
</reference>
<evidence type="ECO:0000313" key="2">
    <source>
        <dbReference type="EMBL" id="KAG1535109.1"/>
    </source>
</evidence>
<name>A0A9P7C4B4_9FUNG</name>
<dbReference type="Proteomes" id="UP000740926">
    <property type="component" value="Unassembled WGS sequence"/>
</dbReference>
<evidence type="ECO:0000313" key="3">
    <source>
        <dbReference type="Proteomes" id="UP000740926"/>
    </source>
</evidence>
<evidence type="ECO:0000256" key="1">
    <source>
        <dbReference type="SAM" id="MobiDB-lite"/>
    </source>
</evidence>
<accession>A0A9P7C4B4</accession>
<keyword evidence="3" id="KW-1185">Reference proteome</keyword>
<gene>
    <name evidence="2" type="ORF">G6F50_015385</name>
</gene>
<feature type="compositionally biased region" description="Low complexity" evidence="1">
    <location>
        <begin position="88"/>
        <end position="97"/>
    </location>
</feature>
<comment type="caution">
    <text evidence="2">The sequence shown here is derived from an EMBL/GenBank/DDBJ whole genome shotgun (WGS) entry which is preliminary data.</text>
</comment>
<protein>
    <submittedName>
        <fullName evidence="2">Uncharacterized protein</fullName>
    </submittedName>
</protein>
<proteinExistence type="predicted"/>
<organism evidence="2 3">
    <name type="scientific">Rhizopus delemar</name>
    <dbReference type="NCBI Taxonomy" id="936053"/>
    <lineage>
        <taxon>Eukaryota</taxon>
        <taxon>Fungi</taxon>
        <taxon>Fungi incertae sedis</taxon>
        <taxon>Mucoromycota</taxon>
        <taxon>Mucoromycotina</taxon>
        <taxon>Mucoromycetes</taxon>
        <taxon>Mucorales</taxon>
        <taxon>Mucorineae</taxon>
        <taxon>Rhizopodaceae</taxon>
        <taxon>Rhizopus</taxon>
    </lineage>
</organism>
<dbReference type="AlphaFoldDB" id="A0A9P7C4B4"/>
<dbReference type="EMBL" id="JAANIU010008426">
    <property type="protein sequence ID" value="KAG1535109.1"/>
    <property type="molecule type" value="Genomic_DNA"/>
</dbReference>
<sequence length="110" mass="10582">MPARISNDSEMCRRLALRIVAATMAGLPLLGESARCAPPGGPAGRTGRAACAGVQSAGLRAARRAGHGGRRVPAPPPSGHGRLGAAGGQPDAAAGRPGLCGDGAAAAGRG</sequence>